<feature type="transmembrane region" description="Helical" evidence="7">
    <location>
        <begin position="135"/>
        <end position="159"/>
    </location>
</feature>
<feature type="transmembrane region" description="Helical" evidence="7">
    <location>
        <begin position="93"/>
        <end position="114"/>
    </location>
</feature>
<keyword evidence="5 7" id="KW-1133">Transmembrane helix</keyword>
<gene>
    <name evidence="9" type="ORF">EV688_102352</name>
</gene>
<dbReference type="InterPro" id="IPR050366">
    <property type="entry name" value="BP-dependent_transpt_permease"/>
</dbReference>
<comment type="caution">
    <text evidence="9">The sequence shown here is derived from an EMBL/GenBank/DDBJ whole genome shotgun (WGS) entry which is preliminary data.</text>
</comment>
<comment type="subcellular location">
    <subcellularLocation>
        <location evidence="1 7">Cell membrane</location>
        <topology evidence="1 7">Multi-pass membrane protein</topology>
    </subcellularLocation>
</comment>
<feature type="transmembrane region" description="Helical" evidence="7">
    <location>
        <begin position="27"/>
        <end position="48"/>
    </location>
</feature>
<dbReference type="OrthoDB" id="9805884at2"/>
<evidence type="ECO:0000256" key="7">
    <source>
        <dbReference type="RuleBase" id="RU363032"/>
    </source>
</evidence>
<dbReference type="SUPFAM" id="SSF161098">
    <property type="entry name" value="MetI-like"/>
    <property type="match status" value="1"/>
</dbReference>
<keyword evidence="2 7" id="KW-0813">Transport</keyword>
<evidence type="ECO:0000256" key="3">
    <source>
        <dbReference type="ARBA" id="ARBA00022475"/>
    </source>
</evidence>
<evidence type="ECO:0000256" key="5">
    <source>
        <dbReference type="ARBA" id="ARBA00022989"/>
    </source>
</evidence>
<evidence type="ECO:0000256" key="4">
    <source>
        <dbReference type="ARBA" id="ARBA00022692"/>
    </source>
</evidence>
<dbReference type="Gene3D" id="1.10.3720.10">
    <property type="entry name" value="MetI-like"/>
    <property type="match status" value="1"/>
</dbReference>
<dbReference type="RefSeq" id="WP_117314745.1">
    <property type="nucleotide sequence ID" value="NZ_QQSW01000001.1"/>
</dbReference>
<dbReference type="PROSITE" id="PS50928">
    <property type="entry name" value="ABC_TM1"/>
    <property type="match status" value="1"/>
</dbReference>
<keyword evidence="4 7" id="KW-0812">Transmembrane</keyword>
<dbReference type="InterPro" id="IPR000515">
    <property type="entry name" value="MetI-like"/>
</dbReference>
<feature type="transmembrane region" description="Helical" evidence="7">
    <location>
        <begin position="252"/>
        <end position="275"/>
    </location>
</feature>
<feature type="domain" description="ABC transmembrane type-1" evidence="8">
    <location>
        <begin position="87"/>
        <end position="275"/>
    </location>
</feature>
<dbReference type="EMBL" id="SLWX01000002">
    <property type="protein sequence ID" value="TCO77892.1"/>
    <property type="molecule type" value="Genomic_DNA"/>
</dbReference>
<reference evidence="9 10" key="1">
    <citation type="submission" date="2019-03" db="EMBL/GenBank/DDBJ databases">
        <title>Genomic Encyclopedia of Type Strains, Phase IV (KMG-IV): sequencing the most valuable type-strain genomes for metagenomic binning, comparative biology and taxonomic classification.</title>
        <authorList>
            <person name="Goeker M."/>
        </authorList>
    </citation>
    <scope>NUCLEOTIDE SEQUENCE [LARGE SCALE GENOMIC DNA]</scope>
    <source>
        <strain evidence="9 10">DSM 23344</strain>
    </source>
</reference>
<evidence type="ECO:0000313" key="9">
    <source>
        <dbReference type="EMBL" id="TCO77892.1"/>
    </source>
</evidence>
<dbReference type="GO" id="GO:0005886">
    <property type="term" value="C:plasma membrane"/>
    <property type="evidence" value="ECO:0007669"/>
    <property type="project" value="UniProtKB-SubCell"/>
</dbReference>
<evidence type="ECO:0000256" key="6">
    <source>
        <dbReference type="ARBA" id="ARBA00023136"/>
    </source>
</evidence>
<evidence type="ECO:0000313" key="10">
    <source>
        <dbReference type="Proteomes" id="UP000294980"/>
    </source>
</evidence>
<comment type="similarity">
    <text evidence="7">Belongs to the binding-protein-dependent transport system permease family.</text>
</comment>
<sequence>MSAPIAVSAIAPEKSLLRDSARDHPGLFAGAVLLLLVIVAALAAPWLGTVDPQAIAVLDRLETPGREYWFGADLIGRDVYSRTLYGARVSLQVGLGVAALALSIGLLIGLISGFSKAADTVLMRVMDGLMSIPSVLLAVALIALTGASLGNVIIALAIAEVPRVARLVRSVVVSLRGQPFVEAAITAGTRFHLILWRHILPNTIAPLLVQGTYIFASAVLTESILSFIGAGTPPAIPSWGNIIAEGRTVFQFAPHIVLFPGIALSLTVLAVNLVGDGLRDALDPRFVQRG</sequence>
<dbReference type="Pfam" id="PF00528">
    <property type="entry name" value="BPD_transp_1"/>
    <property type="match status" value="1"/>
</dbReference>
<organism evidence="9 10">
    <name type="scientific">Chromatocurvus halotolerans</name>
    <dbReference type="NCBI Taxonomy" id="1132028"/>
    <lineage>
        <taxon>Bacteria</taxon>
        <taxon>Pseudomonadati</taxon>
        <taxon>Pseudomonadota</taxon>
        <taxon>Gammaproteobacteria</taxon>
        <taxon>Cellvibrionales</taxon>
        <taxon>Halieaceae</taxon>
        <taxon>Chromatocurvus</taxon>
    </lineage>
</organism>
<evidence type="ECO:0000256" key="1">
    <source>
        <dbReference type="ARBA" id="ARBA00004651"/>
    </source>
</evidence>
<name>A0A4R2KXT7_9GAMM</name>
<proteinExistence type="inferred from homology"/>
<keyword evidence="6 7" id="KW-0472">Membrane</keyword>
<keyword evidence="10" id="KW-1185">Reference proteome</keyword>
<dbReference type="GO" id="GO:0055085">
    <property type="term" value="P:transmembrane transport"/>
    <property type="evidence" value="ECO:0007669"/>
    <property type="project" value="InterPro"/>
</dbReference>
<accession>A0A4R2KXT7</accession>
<protein>
    <submittedName>
        <fullName evidence="9">Peptide/nickel transport system permease protein</fullName>
    </submittedName>
</protein>
<evidence type="ECO:0000256" key="2">
    <source>
        <dbReference type="ARBA" id="ARBA00022448"/>
    </source>
</evidence>
<dbReference type="InterPro" id="IPR035906">
    <property type="entry name" value="MetI-like_sf"/>
</dbReference>
<dbReference type="CDD" id="cd06261">
    <property type="entry name" value="TM_PBP2"/>
    <property type="match status" value="1"/>
</dbReference>
<dbReference type="PANTHER" id="PTHR43386:SF6">
    <property type="entry name" value="ABC TRANSPORTER PERMEASE PROTEIN"/>
    <property type="match status" value="1"/>
</dbReference>
<dbReference type="Proteomes" id="UP000294980">
    <property type="component" value="Unassembled WGS sequence"/>
</dbReference>
<dbReference type="AlphaFoldDB" id="A0A4R2KXT7"/>
<dbReference type="PANTHER" id="PTHR43386">
    <property type="entry name" value="OLIGOPEPTIDE TRANSPORT SYSTEM PERMEASE PROTEIN APPC"/>
    <property type="match status" value="1"/>
</dbReference>
<keyword evidence="3" id="KW-1003">Cell membrane</keyword>
<evidence type="ECO:0000259" key="8">
    <source>
        <dbReference type="PROSITE" id="PS50928"/>
    </source>
</evidence>